<dbReference type="PROSITE" id="PS01169">
    <property type="entry name" value="RIBOSOMAL_L21"/>
    <property type="match status" value="1"/>
</dbReference>
<sequence>MATMALKACFRGRSRLRHPLLSHSYFCRGCSHGLVSSAMASAPSLDFCRSEAGLSSYVRSTSARLHLPDSKLRFPSAQYFFSTLNGSDEDGDLSANDDEGEAGTENEAGDELELISEAHTPLPNFVNSVEEAAYIGYKVVGQVKPGDFGAYKAPNAFAVIQVGSHQFKISPGDCIYTEKLKFADVNDKLSLEKVLLLGSKSQTIIGRPLVPKAFVHAAVEEQVLDAKVIIFKKKRRKNYRRCNGHRQELTRLRILDIWGLGEARSALAAHQSPNSLSPAQSSRSYSTLSSRCSLPLNGALSGRAHFYSTVAQDISITDNCVNRLHEIIKEEKATADEKMLRVSVEGGGCSGFQYVFSLENMPNDTDRIFEKDGVKIVVDEVSMGFLKGATIDYAEELIRASFMVTNNPNASGGCGCGSSFVAK</sequence>
<dbReference type="InterPro" id="IPR000361">
    <property type="entry name" value="ATAP_core_dom"/>
</dbReference>
<dbReference type="InterPro" id="IPR018258">
    <property type="entry name" value="Ribosomal_bL21_CS"/>
</dbReference>
<dbReference type="InterPro" id="IPR036164">
    <property type="entry name" value="bL21-like_sf"/>
</dbReference>
<dbReference type="InterPro" id="IPR016092">
    <property type="entry name" value="ATAP"/>
</dbReference>
<dbReference type="GO" id="GO:1990904">
    <property type="term" value="C:ribonucleoprotein complex"/>
    <property type="evidence" value="ECO:0007669"/>
    <property type="project" value="UniProtKB-KW"/>
</dbReference>
<evidence type="ECO:0000256" key="11">
    <source>
        <dbReference type="ARBA" id="ARBA00044129"/>
    </source>
</evidence>
<keyword evidence="4" id="KW-0479">Metal-binding</keyword>
<dbReference type="SUPFAM" id="SSF89360">
    <property type="entry name" value="HesB-like domain"/>
    <property type="match status" value="1"/>
</dbReference>
<evidence type="ECO:0000256" key="4">
    <source>
        <dbReference type="ARBA" id="ARBA00022723"/>
    </source>
</evidence>
<evidence type="ECO:0000256" key="9">
    <source>
        <dbReference type="ARBA" id="ARBA00023128"/>
    </source>
</evidence>
<comment type="subcellular location">
    <subcellularLocation>
        <location evidence="1">Mitochondrion</location>
    </subcellularLocation>
</comment>
<dbReference type="Pfam" id="PF00829">
    <property type="entry name" value="Ribosomal_L21p"/>
    <property type="match status" value="1"/>
</dbReference>
<keyword evidence="15" id="KW-1185">Reference proteome</keyword>
<dbReference type="FunFam" id="2.60.300.12:FF:000006">
    <property type="entry name" value="Iron-sulfur cluster assembly 2 mitochondrial"/>
    <property type="match status" value="1"/>
</dbReference>
<dbReference type="InterPro" id="IPR001787">
    <property type="entry name" value="Ribosomal_bL21"/>
</dbReference>
<dbReference type="SUPFAM" id="SSF141091">
    <property type="entry name" value="L21p-like"/>
    <property type="match status" value="1"/>
</dbReference>
<dbReference type="EMBL" id="JABFUD020000014">
    <property type="protein sequence ID" value="KAI5070582.1"/>
    <property type="molecule type" value="Genomic_DNA"/>
</dbReference>
<evidence type="ECO:0000256" key="2">
    <source>
        <dbReference type="ARBA" id="ARBA00006718"/>
    </source>
</evidence>
<dbReference type="GO" id="GO:0016226">
    <property type="term" value="P:iron-sulfur cluster assembly"/>
    <property type="evidence" value="ECO:0007669"/>
    <property type="project" value="InterPro"/>
</dbReference>
<gene>
    <name evidence="14" type="ORF">GOP47_0014925</name>
</gene>
<evidence type="ECO:0000256" key="6">
    <source>
        <dbReference type="ARBA" id="ARBA00022884"/>
    </source>
</evidence>
<organism evidence="14 15">
    <name type="scientific">Adiantum capillus-veneris</name>
    <name type="common">Maidenhair fern</name>
    <dbReference type="NCBI Taxonomy" id="13818"/>
    <lineage>
        <taxon>Eukaryota</taxon>
        <taxon>Viridiplantae</taxon>
        <taxon>Streptophyta</taxon>
        <taxon>Embryophyta</taxon>
        <taxon>Tracheophyta</taxon>
        <taxon>Polypodiopsida</taxon>
        <taxon>Polypodiidae</taxon>
        <taxon>Polypodiales</taxon>
        <taxon>Pteridineae</taxon>
        <taxon>Pteridaceae</taxon>
        <taxon>Vittarioideae</taxon>
        <taxon>Adiantum</taxon>
    </lineage>
</organism>
<reference evidence="14" key="1">
    <citation type="submission" date="2021-01" db="EMBL/GenBank/DDBJ databases">
        <title>Adiantum capillus-veneris genome.</title>
        <authorList>
            <person name="Fang Y."/>
            <person name="Liao Q."/>
        </authorList>
    </citation>
    <scope>NUCLEOTIDE SEQUENCE</scope>
    <source>
        <strain evidence="14">H3</strain>
        <tissue evidence="14">Leaf</tissue>
    </source>
</reference>
<dbReference type="HAMAP" id="MF_01363">
    <property type="entry name" value="Ribosomal_bL21"/>
    <property type="match status" value="1"/>
</dbReference>
<dbReference type="GO" id="GO:0003735">
    <property type="term" value="F:structural constituent of ribosome"/>
    <property type="evidence" value="ECO:0007669"/>
    <property type="project" value="InterPro"/>
</dbReference>
<evidence type="ECO:0000256" key="7">
    <source>
        <dbReference type="ARBA" id="ARBA00022980"/>
    </source>
</evidence>
<dbReference type="GO" id="GO:0046872">
    <property type="term" value="F:metal ion binding"/>
    <property type="evidence" value="ECO:0007669"/>
    <property type="project" value="UniProtKB-KW"/>
</dbReference>
<evidence type="ECO:0000256" key="12">
    <source>
        <dbReference type="SAM" id="MobiDB-lite"/>
    </source>
</evidence>
<dbReference type="InterPro" id="IPR035903">
    <property type="entry name" value="HesB-like_dom_sf"/>
</dbReference>
<keyword evidence="9" id="KW-0496">Mitochondrion</keyword>
<keyword evidence="10" id="KW-0687">Ribonucleoprotein</keyword>
<dbReference type="GO" id="GO:0019843">
    <property type="term" value="F:rRNA binding"/>
    <property type="evidence" value="ECO:0007669"/>
    <property type="project" value="UniProtKB-KW"/>
</dbReference>
<keyword evidence="8" id="KW-0408">Iron</keyword>
<comment type="caution">
    <text evidence="14">The sequence shown here is derived from an EMBL/GenBank/DDBJ whole genome shotgun (WGS) entry which is preliminary data.</text>
</comment>
<keyword evidence="5" id="KW-0699">rRNA-binding</keyword>
<keyword evidence="7" id="KW-0689">Ribosomal protein</keyword>
<proteinExistence type="inferred from homology"/>
<protein>
    <recommendedName>
        <fullName evidence="11">Large ribosomal subunit protein bL21m</fullName>
    </recommendedName>
</protein>
<dbReference type="InterPro" id="IPR028909">
    <property type="entry name" value="bL21-like"/>
</dbReference>
<feature type="domain" description="Core" evidence="13">
    <location>
        <begin position="313"/>
        <end position="417"/>
    </location>
</feature>
<dbReference type="PANTHER" id="PTHR21349:SF0">
    <property type="entry name" value="LARGE RIBOSOMAL SUBUNIT PROTEIN BL21M"/>
    <property type="match status" value="1"/>
</dbReference>
<name>A0A9D4ZDY9_ADICA</name>
<evidence type="ECO:0000259" key="13">
    <source>
        <dbReference type="Pfam" id="PF01521"/>
    </source>
</evidence>
<dbReference type="GO" id="GO:0006412">
    <property type="term" value="P:translation"/>
    <property type="evidence" value="ECO:0007669"/>
    <property type="project" value="InterPro"/>
</dbReference>
<comment type="similarity">
    <text evidence="3">Belongs to the bacterial ribosomal protein bL21 family.</text>
</comment>
<evidence type="ECO:0000256" key="3">
    <source>
        <dbReference type="ARBA" id="ARBA00008563"/>
    </source>
</evidence>
<dbReference type="Gene3D" id="2.60.300.12">
    <property type="entry name" value="HesB-like domain"/>
    <property type="match status" value="1"/>
</dbReference>
<accession>A0A9D4ZDY9</accession>
<dbReference type="NCBIfam" id="TIGR00049">
    <property type="entry name" value="iron-sulfur cluster assembly accessory protein"/>
    <property type="match status" value="1"/>
</dbReference>
<dbReference type="Proteomes" id="UP000886520">
    <property type="component" value="Chromosome 14"/>
</dbReference>
<evidence type="ECO:0000313" key="14">
    <source>
        <dbReference type="EMBL" id="KAI5070582.1"/>
    </source>
</evidence>
<comment type="similarity">
    <text evidence="2">Belongs to the HesB/IscA family.</text>
</comment>
<dbReference type="PANTHER" id="PTHR21349">
    <property type="entry name" value="50S RIBOSOMAL PROTEIN L21"/>
    <property type="match status" value="1"/>
</dbReference>
<dbReference type="NCBIfam" id="TIGR00061">
    <property type="entry name" value="L21"/>
    <property type="match status" value="1"/>
</dbReference>
<dbReference type="GO" id="GO:0005840">
    <property type="term" value="C:ribosome"/>
    <property type="evidence" value="ECO:0007669"/>
    <property type="project" value="UniProtKB-KW"/>
</dbReference>
<keyword evidence="6" id="KW-0694">RNA-binding</keyword>
<dbReference type="OrthoDB" id="5994at2759"/>
<evidence type="ECO:0000313" key="15">
    <source>
        <dbReference type="Proteomes" id="UP000886520"/>
    </source>
</evidence>
<evidence type="ECO:0000256" key="5">
    <source>
        <dbReference type="ARBA" id="ARBA00022730"/>
    </source>
</evidence>
<evidence type="ECO:0000256" key="8">
    <source>
        <dbReference type="ARBA" id="ARBA00023004"/>
    </source>
</evidence>
<evidence type="ECO:0000256" key="10">
    <source>
        <dbReference type="ARBA" id="ARBA00023274"/>
    </source>
</evidence>
<dbReference type="AlphaFoldDB" id="A0A9D4ZDY9"/>
<evidence type="ECO:0000256" key="1">
    <source>
        <dbReference type="ARBA" id="ARBA00004173"/>
    </source>
</evidence>
<dbReference type="Pfam" id="PF01521">
    <property type="entry name" value="Fe-S_biosyn"/>
    <property type="match status" value="1"/>
</dbReference>
<dbReference type="GO" id="GO:0051536">
    <property type="term" value="F:iron-sulfur cluster binding"/>
    <property type="evidence" value="ECO:0007669"/>
    <property type="project" value="InterPro"/>
</dbReference>
<dbReference type="GO" id="GO:0120510">
    <property type="term" value="C:mitochondrial [4Fe-4S] assembly complex"/>
    <property type="evidence" value="ECO:0007669"/>
    <property type="project" value="UniProtKB-ARBA"/>
</dbReference>
<feature type="region of interest" description="Disordered" evidence="12">
    <location>
        <begin position="88"/>
        <end position="108"/>
    </location>
</feature>